<evidence type="ECO:0000256" key="2">
    <source>
        <dbReference type="SAM" id="SignalP"/>
    </source>
</evidence>
<sequence length="182" mass="20252">MFLAMVMLLVTTNVLAQQQGQTNKIVVDKSLLTPEQIAQAEAQATLDRTKSTVEQAGEWVGLGKEIGSAVDGALSALTERTDQFAKTDVGKFTMFLVAYKVIGSDLIQAVVGIPLFFVVVLMFIWLTRRNCMQRRYLVKEATDKDGTVTKEWNETDPEPSTQWSHLLAFLICSIMCTLIIFV</sequence>
<keyword evidence="1" id="KW-0472">Membrane</keyword>
<feature type="transmembrane region" description="Helical" evidence="1">
    <location>
        <begin position="106"/>
        <end position="126"/>
    </location>
</feature>
<dbReference type="Proteomes" id="UP000177626">
    <property type="component" value="Unassembled WGS sequence"/>
</dbReference>
<evidence type="ECO:0000313" key="4">
    <source>
        <dbReference type="Proteomes" id="UP000177626"/>
    </source>
</evidence>
<name>A0A1G2BZJ5_9BACT</name>
<comment type="caution">
    <text evidence="3">The sequence shown here is derived from an EMBL/GenBank/DDBJ whole genome shotgun (WGS) entry which is preliminary data.</text>
</comment>
<reference evidence="3 4" key="1">
    <citation type="journal article" date="2016" name="Nat. Commun.">
        <title>Thousands of microbial genomes shed light on interconnected biogeochemical processes in an aquifer system.</title>
        <authorList>
            <person name="Anantharaman K."/>
            <person name="Brown C.T."/>
            <person name="Hug L.A."/>
            <person name="Sharon I."/>
            <person name="Castelle C.J."/>
            <person name="Probst A.J."/>
            <person name="Thomas B.C."/>
            <person name="Singh A."/>
            <person name="Wilkins M.J."/>
            <person name="Karaoz U."/>
            <person name="Brodie E.L."/>
            <person name="Williams K.H."/>
            <person name="Hubbard S.S."/>
            <person name="Banfield J.F."/>
        </authorList>
    </citation>
    <scope>NUCLEOTIDE SEQUENCE [LARGE SCALE GENOMIC DNA]</scope>
</reference>
<accession>A0A1G2BZJ5</accession>
<feature type="signal peptide" evidence="2">
    <location>
        <begin position="1"/>
        <end position="16"/>
    </location>
</feature>
<feature type="transmembrane region" description="Helical" evidence="1">
    <location>
        <begin position="163"/>
        <end position="181"/>
    </location>
</feature>
<evidence type="ECO:0000256" key="1">
    <source>
        <dbReference type="SAM" id="Phobius"/>
    </source>
</evidence>
<keyword evidence="1" id="KW-0812">Transmembrane</keyword>
<dbReference type="AlphaFoldDB" id="A0A1G2BZJ5"/>
<keyword evidence="1" id="KW-1133">Transmembrane helix</keyword>
<gene>
    <name evidence="3" type="ORF">A2406_03645</name>
</gene>
<proteinExistence type="predicted"/>
<feature type="chain" id="PRO_5009582199" evidence="2">
    <location>
        <begin position="17"/>
        <end position="182"/>
    </location>
</feature>
<keyword evidence="2" id="KW-0732">Signal</keyword>
<evidence type="ECO:0000313" key="3">
    <source>
        <dbReference type="EMBL" id="OGY93969.1"/>
    </source>
</evidence>
<organism evidence="3 4">
    <name type="scientific">Candidatus Komeilibacteria bacterium RIFOXYC1_FULL_37_11</name>
    <dbReference type="NCBI Taxonomy" id="1798555"/>
    <lineage>
        <taxon>Bacteria</taxon>
        <taxon>Candidatus Komeiliibacteriota</taxon>
    </lineage>
</organism>
<protein>
    <submittedName>
        <fullName evidence="3">Uncharacterized protein</fullName>
    </submittedName>
</protein>
<dbReference type="EMBL" id="MHKQ01000014">
    <property type="protein sequence ID" value="OGY93969.1"/>
    <property type="molecule type" value="Genomic_DNA"/>
</dbReference>